<dbReference type="PRINTS" id="PR00778">
    <property type="entry name" value="HTHARSR"/>
</dbReference>
<keyword evidence="3" id="KW-0804">Transcription</keyword>
<dbReference type="Proteomes" id="UP001284601">
    <property type="component" value="Unassembled WGS sequence"/>
</dbReference>
<dbReference type="InterPro" id="IPR036388">
    <property type="entry name" value="WH-like_DNA-bd_sf"/>
</dbReference>
<keyword evidence="6" id="KW-1185">Reference proteome</keyword>
<evidence type="ECO:0000256" key="1">
    <source>
        <dbReference type="ARBA" id="ARBA00023015"/>
    </source>
</evidence>
<name>A0ABU4HZJ4_9ACTN</name>
<dbReference type="Gene3D" id="1.10.10.10">
    <property type="entry name" value="Winged helix-like DNA-binding domain superfamily/Winged helix DNA-binding domain"/>
    <property type="match status" value="1"/>
</dbReference>
<dbReference type="InterPro" id="IPR051081">
    <property type="entry name" value="HTH_MetalResp_TranReg"/>
</dbReference>
<proteinExistence type="predicted"/>
<evidence type="ECO:0000259" key="4">
    <source>
        <dbReference type="PROSITE" id="PS50987"/>
    </source>
</evidence>
<gene>
    <name evidence="5" type="ORF">R7226_30435</name>
</gene>
<evidence type="ECO:0000256" key="3">
    <source>
        <dbReference type="ARBA" id="ARBA00023163"/>
    </source>
</evidence>
<accession>A0ABU4HZJ4</accession>
<evidence type="ECO:0000313" key="5">
    <source>
        <dbReference type="EMBL" id="MDW5598718.1"/>
    </source>
</evidence>
<dbReference type="RefSeq" id="WP_318601283.1">
    <property type="nucleotide sequence ID" value="NZ_JAWSTH010000171.1"/>
</dbReference>
<organism evidence="5 6">
    <name type="scientific">Conexibacter stalactiti</name>
    <dbReference type="NCBI Taxonomy" id="1940611"/>
    <lineage>
        <taxon>Bacteria</taxon>
        <taxon>Bacillati</taxon>
        <taxon>Actinomycetota</taxon>
        <taxon>Thermoleophilia</taxon>
        <taxon>Solirubrobacterales</taxon>
        <taxon>Conexibacteraceae</taxon>
        <taxon>Conexibacter</taxon>
    </lineage>
</organism>
<dbReference type="Pfam" id="PF12840">
    <property type="entry name" value="HTH_20"/>
    <property type="match status" value="1"/>
</dbReference>
<sequence>MGTPDQPATAAIELTAVMHALSDDARLAVVRELACGGERPCGSFDLGVSKATASHHFRVLREAGITETRVDGKRRLLSLRREDLDARFPGLLTAVLTAATSNGAATAAPERVPA</sequence>
<keyword evidence="1" id="KW-0805">Transcription regulation</keyword>
<evidence type="ECO:0000256" key="2">
    <source>
        <dbReference type="ARBA" id="ARBA00023125"/>
    </source>
</evidence>
<protein>
    <submittedName>
        <fullName evidence="5">Helix-turn-helix domain-containing protein</fullName>
    </submittedName>
</protein>
<dbReference type="PANTHER" id="PTHR33154">
    <property type="entry name" value="TRANSCRIPTIONAL REGULATOR, ARSR FAMILY"/>
    <property type="match status" value="1"/>
</dbReference>
<dbReference type="CDD" id="cd00090">
    <property type="entry name" value="HTH_ARSR"/>
    <property type="match status" value="1"/>
</dbReference>
<dbReference type="SMART" id="SM00418">
    <property type="entry name" value="HTH_ARSR"/>
    <property type="match status" value="1"/>
</dbReference>
<dbReference type="InterPro" id="IPR036390">
    <property type="entry name" value="WH_DNA-bd_sf"/>
</dbReference>
<keyword evidence="2" id="KW-0238">DNA-binding</keyword>
<dbReference type="InterPro" id="IPR011991">
    <property type="entry name" value="ArsR-like_HTH"/>
</dbReference>
<dbReference type="PANTHER" id="PTHR33154:SF12">
    <property type="entry name" value="TRANSCRIPTIONAL REGULATORY PROTEIN"/>
    <property type="match status" value="1"/>
</dbReference>
<reference evidence="6" key="1">
    <citation type="submission" date="2023-07" db="EMBL/GenBank/DDBJ databases">
        <title>Conexibacter stalactiti sp. nov., isolated from stalactites in a lava cave and emended description of the genus Conexibacter.</title>
        <authorList>
            <person name="Lee S.D."/>
        </authorList>
    </citation>
    <scope>NUCLEOTIDE SEQUENCE [LARGE SCALE GENOMIC DNA]</scope>
    <source>
        <strain evidence="6">KCTC 39840</strain>
    </source>
</reference>
<dbReference type="PROSITE" id="PS50987">
    <property type="entry name" value="HTH_ARSR_2"/>
    <property type="match status" value="1"/>
</dbReference>
<reference evidence="5 6" key="2">
    <citation type="submission" date="2023-10" db="EMBL/GenBank/DDBJ databases">
        <authorList>
            <person name="Han X.F."/>
        </authorList>
    </citation>
    <scope>NUCLEOTIDE SEQUENCE [LARGE SCALE GENOMIC DNA]</scope>
    <source>
        <strain evidence="5 6">KCTC 39840</strain>
    </source>
</reference>
<evidence type="ECO:0000313" key="6">
    <source>
        <dbReference type="Proteomes" id="UP001284601"/>
    </source>
</evidence>
<dbReference type="EMBL" id="JAWSTH010000171">
    <property type="protein sequence ID" value="MDW5598718.1"/>
    <property type="molecule type" value="Genomic_DNA"/>
</dbReference>
<dbReference type="InterPro" id="IPR001845">
    <property type="entry name" value="HTH_ArsR_DNA-bd_dom"/>
</dbReference>
<comment type="caution">
    <text evidence="5">The sequence shown here is derived from an EMBL/GenBank/DDBJ whole genome shotgun (WGS) entry which is preliminary data.</text>
</comment>
<dbReference type="SUPFAM" id="SSF46785">
    <property type="entry name" value="Winged helix' DNA-binding domain"/>
    <property type="match status" value="1"/>
</dbReference>
<feature type="domain" description="HTH arsR-type" evidence="4">
    <location>
        <begin position="6"/>
        <end position="99"/>
    </location>
</feature>